<dbReference type="PIRSF" id="PIRSF039033">
    <property type="entry name" value="START_dom"/>
    <property type="match status" value="1"/>
</dbReference>
<name>A0A3M2R9R3_9GAMM</name>
<dbReference type="EMBL" id="QMDL01000004">
    <property type="protein sequence ID" value="RMJ01929.1"/>
    <property type="molecule type" value="Genomic_DNA"/>
</dbReference>
<evidence type="ECO:0000313" key="3">
    <source>
        <dbReference type="EMBL" id="RMJ01929.1"/>
    </source>
</evidence>
<feature type="signal peptide" evidence="1">
    <location>
        <begin position="1"/>
        <end position="24"/>
    </location>
</feature>
<reference evidence="3 4" key="1">
    <citation type="submission" date="2018-08" db="EMBL/GenBank/DDBJ databases">
        <title>Whole Genome Sequence of the Moderate Halophilic Marine Bacterium Marinobacter litoralis Sw-45.</title>
        <authorList>
            <person name="Musa H."/>
        </authorList>
    </citation>
    <scope>NUCLEOTIDE SEQUENCE [LARGE SCALE GENOMIC DNA]</scope>
    <source>
        <strain evidence="3 4">Sw-45</strain>
    </source>
</reference>
<gene>
    <name evidence="3" type="ORF">DOQ08_02717</name>
</gene>
<dbReference type="RefSeq" id="WP_114335522.1">
    <property type="nucleotide sequence ID" value="NZ_QMDL01000004.1"/>
</dbReference>
<dbReference type="InterPro" id="IPR023393">
    <property type="entry name" value="START-like_dom_sf"/>
</dbReference>
<dbReference type="InterPro" id="IPR051213">
    <property type="entry name" value="START_lipid_transfer"/>
</dbReference>
<evidence type="ECO:0000256" key="1">
    <source>
        <dbReference type="SAM" id="SignalP"/>
    </source>
</evidence>
<evidence type="ECO:0000259" key="2">
    <source>
        <dbReference type="PROSITE" id="PS50848"/>
    </source>
</evidence>
<dbReference type="InterPro" id="IPR002913">
    <property type="entry name" value="START_lipid-bd_dom"/>
</dbReference>
<dbReference type="Pfam" id="PF01852">
    <property type="entry name" value="START"/>
    <property type="match status" value="1"/>
</dbReference>
<protein>
    <submittedName>
        <fullName evidence="3">START domain protein</fullName>
    </submittedName>
</protein>
<dbReference type="PROSITE" id="PS50848">
    <property type="entry name" value="START"/>
    <property type="match status" value="1"/>
</dbReference>
<dbReference type="PANTHER" id="PTHR19308:SF14">
    <property type="entry name" value="START DOMAIN-CONTAINING PROTEIN"/>
    <property type="match status" value="1"/>
</dbReference>
<dbReference type="GO" id="GO:0008289">
    <property type="term" value="F:lipid binding"/>
    <property type="evidence" value="ECO:0007669"/>
    <property type="project" value="InterPro"/>
</dbReference>
<dbReference type="Proteomes" id="UP000265903">
    <property type="component" value="Unassembled WGS sequence"/>
</dbReference>
<proteinExistence type="predicted"/>
<comment type="caution">
    <text evidence="3">The sequence shown here is derived from an EMBL/GenBank/DDBJ whole genome shotgun (WGS) entry which is preliminary data.</text>
</comment>
<organism evidence="3 4">
    <name type="scientific">Marinobacter litoralis</name>
    <dbReference type="NCBI Taxonomy" id="187981"/>
    <lineage>
        <taxon>Bacteria</taxon>
        <taxon>Pseudomonadati</taxon>
        <taxon>Pseudomonadota</taxon>
        <taxon>Gammaproteobacteria</taxon>
        <taxon>Pseudomonadales</taxon>
        <taxon>Marinobacteraceae</taxon>
        <taxon>Marinobacter</taxon>
    </lineage>
</organism>
<feature type="chain" id="PRO_5018103856" evidence="1">
    <location>
        <begin position="25"/>
        <end position="234"/>
    </location>
</feature>
<dbReference type="Gene3D" id="3.30.530.20">
    <property type="match status" value="1"/>
</dbReference>
<evidence type="ECO:0000313" key="4">
    <source>
        <dbReference type="Proteomes" id="UP000265903"/>
    </source>
</evidence>
<dbReference type="SUPFAM" id="SSF55961">
    <property type="entry name" value="Bet v1-like"/>
    <property type="match status" value="1"/>
</dbReference>
<sequence>MRHFSFSTLAFLTLSLFSVSPTLASEWVVKQQGEERSDITTYVRDAENSPIKQFRGVVETQHSIFSAMSVINDISVCQEWIYNCQEAHYHFTEDGEKFLWMMFDGVWPASDRDLVMKSAFKQEEVDGPVTVQSIGWPKGAPEQEDYVRIPMLNNSFYLEPLADGWTRITFTTQVDPGGLVPAWIANMVATDAPIRTLEGLQKMMKKEPFNNYDEENVPTELVEKHNLRFSTLGS</sequence>
<dbReference type="OrthoDB" id="5734556at2"/>
<dbReference type="AlphaFoldDB" id="A0A3M2R9R3"/>
<keyword evidence="4" id="KW-1185">Reference proteome</keyword>
<keyword evidence="1" id="KW-0732">Signal</keyword>
<dbReference type="InterPro" id="IPR028347">
    <property type="entry name" value="START_dom_prot"/>
</dbReference>
<accession>A0A3M2R9R3</accession>
<dbReference type="PANTHER" id="PTHR19308">
    <property type="entry name" value="PHOSPHATIDYLCHOLINE TRANSFER PROTEIN"/>
    <property type="match status" value="1"/>
</dbReference>
<feature type="domain" description="START" evidence="2">
    <location>
        <begin position="27"/>
        <end position="209"/>
    </location>
</feature>
<dbReference type="GO" id="GO:0005737">
    <property type="term" value="C:cytoplasm"/>
    <property type="evidence" value="ECO:0007669"/>
    <property type="project" value="UniProtKB-ARBA"/>
</dbReference>